<evidence type="ECO:0000256" key="2">
    <source>
        <dbReference type="ARBA" id="ARBA00022679"/>
    </source>
</evidence>
<dbReference type="InterPro" id="IPR001841">
    <property type="entry name" value="Znf_RING"/>
</dbReference>
<accession>A0A835HQV4</accession>
<proteinExistence type="predicted"/>
<evidence type="ECO:0000256" key="8">
    <source>
        <dbReference type="ARBA" id="ARBA00023306"/>
    </source>
</evidence>
<keyword evidence="8" id="KW-0131">Cell cycle</keyword>
<evidence type="ECO:0000313" key="11">
    <source>
        <dbReference type="EMBL" id="KAF9601453.1"/>
    </source>
</evidence>
<dbReference type="PANTHER" id="PTHR16079:SF4">
    <property type="entry name" value="E3 UBIQUITIN-PROTEIN LIGASE CHFR"/>
    <property type="match status" value="1"/>
</dbReference>
<keyword evidence="3" id="KW-0479">Metal-binding</keyword>
<dbReference type="GO" id="GO:0008270">
    <property type="term" value="F:zinc ion binding"/>
    <property type="evidence" value="ECO:0007669"/>
    <property type="project" value="UniProtKB-KW"/>
</dbReference>
<dbReference type="InterPro" id="IPR013083">
    <property type="entry name" value="Znf_RING/FYVE/PHD"/>
</dbReference>
<dbReference type="PANTHER" id="PTHR16079">
    <property type="entry name" value="UBIQUITIN LIGASE PROTEIN CHFR"/>
    <property type="match status" value="1"/>
</dbReference>
<evidence type="ECO:0000256" key="1">
    <source>
        <dbReference type="ARBA" id="ARBA00004123"/>
    </source>
</evidence>
<dbReference type="InterPro" id="IPR040909">
    <property type="entry name" value="CHFR_Znf-CRD"/>
</dbReference>
<dbReference type="Gene3D" id="3.30.40.140">
    <property type="match status" value="1"/>
</dbReference>
<dbReference type="PROSITE" id="PS50089">
    <property type="entry name" value="ZF_RING_2"/>
    <property type="match status" value="1"/>
</dbReference>
<keyword evidence="5" id="KW-0833">Ubl conjugation pathway</keyword>
<evidence type="ECO:0000256" key="5">
    <source>
        <dbReference type="ARBA" id="ARBA00022786"/>
    </source>
</evidence>
<evidence type="ECO:0000313" key="12">
    <source>
        <dbReference type="Proteomes" id="UP000631114"/>
    </source>
</evidence>
<dbReference type="Pfam" id="PF17979">
    <property type="entry name" value="zf-CRD"/>
    <property type="match status" value="1"/>
</dbReference>
<dbReference type="InterPro" id="IPR018957">
    <property type="entry name" value="Znf_C3HC4_RING-type"/>
</dbReference>
<organism evidence="11 12">
    <name type="scientific">Coptis chinensis</name>
    <dbReference type="NCBI Taxonomy" id="261450"/>
    <lineage>
        <taxon>Eukaryota</taxon>
        <taxon>Viridiplantae</taxon>
        <taxon>Streptophyta</taxon>
        <taxon>Embryophyta</taxon>
        <taxon>Tracheophyta</taxon>
        <taxon>Spermatophyta</taxon>
        <taxon>Magnoliopsida</taxon>
        <taxon>Ranunculales</taxon>
        <taxon>Ranunculaceae</taxon>
        <taxon>Coptidoideae</taxon>
        <taxon>Coptis</taxon>
    </lineage>
</organism>
<evidence type="ECO:0000256" key="7">
    <source>
        <dbReference type="ARBA" id="ARBA00023242"/>
    </source>
</evidence>
<keyword evidence="7" id="KW-0539">Nucleus</keyword>
<keyword evidence="12" id="KW-1185">Reference proteome</keyword>
<dbReference type="OrthoDB" id="1305878at2759"/>
<dbReference type="GO" id="GO:0006511">
    <property type="term" value="P:ubiquitin-dependent protein catabolic process"/>
    <property type="evidence" value="ECO:0007669"/>
    <property type="project" value="TreeGrafter"/>
</dbReference>
<dbReference type="Gene3D" id="3.30.40.10">
    <property type="entry name" value="Zinc/RING finger domain, C3HC4 (zinc finger)"/>
    <property type="match status" value="1"/>
</dbReference>
<feature type="domain" description="RING-type" evidence="10">
    <location>
        <begin position="149"/>
        <end position="194"/>
    </location>
</feature>
<gene>
    <name evidence="11" type="ORF">IFM89_020220</name>
</gene>
<dbReference type="AlphaFoldDB" id="A0A835HQV4"/>
<dbReference type="GO" id="GO:0016567">
    <property type="term" value="P:protein ubiquitination"/>
    <property type="evidence" value="ECO:0007669"/>
    <property type="project" value="TreeGrafter"/>
</dbReference>
<evidence type="ECO:0000256" key="3">
    <source>
        <dbReference type="ARBA" id="ARBA00022723"/>
    </source>
</evidence>
<sequence length="476" mass="54016">MVKLKPITVKSEPVTVKLEPGESSDKPVTEPWAKLVRLDSKQVDIEIRVDEMVICSENKLLSIGERGWCKITRNSDLCSGTLQNLSSTALLVDGTCVEKDDKVVVKCGTEIISGLDKEGYLSYRFRVMAVPEGYWKHLKIPIDSEHAKCSICLHIWHDVVTVAPCLHNFCNGCFSEWLKRSQKENPTVPCPQCRADVHFVGRNHFLRNIEEGILESDLSLKRSNDELALLDGCASIQSNLVMRTGKLPCRKRPYLPPSEEETVELPCLQCGSRFGGFQCNQSTSHLQCQACGGMMPARTDISVPQHCVGCDRAFCWAYWRAQGVLPSDSNTVCCRENFKPISGHFVTRIPLLTHQSNRFEQDITERCIRQTGKTLQELISDWILKLDKREIDRTRMPLNHAEMITSGTHVCNECYDKLVSFLLYWFRITTRGFALPPDVSAREDCWYGHACRTQNHSEEHARKRNHVCRPTRGSGM</sequence>
<evidence type="ECO:0000256" key="4">
    <source>
        <dbReference type="ARBA" id="ARBA00022771"/>
    </source>
</evidence>
<dbReference type="GO" id="GO:0005634">
    <property type="term" value="C:nucleus"/>
    <property type="evidence" value="ECO:0007669"/>
    <property type="project" value="UniProtKB-SubCell"/>
</dbReference>
<evidence type="ECO:0000256" key="6">
    <source>
        <dbReference type="ARBA" id="ARBA00022833"/>
    </source>
</evidence>
<comment type="caution">
    <text evidence="11">The sequence shown here is derived from an EMBL/GenBank/DDBJ whole genome shotgun (WGS) entry which is preliminary data.</text>
</comment>
<comment type="subcellular location">
    <subcellularLocation>
        <location evidence="1">Nucleus</location>
    </subcellularLocation>
</comment>
<dbReference type="InterPro" id="IPR052256">
    <property type="entry name" value="E3_ubiquitin-ligase_CHFR"/>
</dbReference>
<keyword evidence="4 9" id="KW-0863">Zinc-finger</keyword>
<protein>
    <recommendedName>
        <fullName evidence="10">RING-type domain-containing protein</fullName>
    </recommendedName>
</protein>
<keyword evidence="6" id="KW-0862">Zinc</keyword>
<dbReference type="Proteomes" id="UP000631114">
    <property type="component" value="Unassembled WGS sequence"/>
</dbReference>
<dbReference type="Pfam" id="PF00097">
    <property type="entry name" value="zf-C3HC4"/>
    <property type="match status" value="1"/>
</dbReference>
<evidence type="ECO:0000259" key="10">
    <source>
        <dbReference type="PROSITE" id="PS50089"/>
    </source>
</evidence>
<keyword evidence="2" id="KW-0808">Transferase</keyword>
<dbReference type="GO" id="GO:0004842">
    <property type="term" value="F:ubiquitin-protein transferase activity"/>
    <property type="evidence" value="ECO:0007669"/>
    <property type="project" value="TreeGrafter"/>
</dbReference>
<dbReference type="EMBL" id="JADFTS010000006">
    <property type="protein sequence ID" value="KAF9601453.1"/>
    <property type="molecule type" value="Genomic_DNA"/>
</dbReference>
<dbReference type="SMART" id="SM00184">
    <property type="entry name" value="RING"/>
    <property type="match status" value="1"/>
</dbReference>
<name>A0A835HQV4_9MAGN</name>
<dbReference type="SUPFAM" id="SSF57850">
    <property type="entry name" value="RING/U-box"/>
    <property type="match status" value="1"/>
</dbReference>
<evidence type="ECO:0000256" key="9">
    <source>
        <dbReference type="PROSITE-ProRule" id="PRU00175"/>
    </source>
</evidence>
<reference evidence="11 12" key="1">
    <citation type="submission" date="2020-10" db="EMBL/GenBank/DDBJ databases">
        <title>The Coptis chinensis genome and diversification of protoberbering-type alkaloids.</title>
        <authorList>
            <person name="Wang B."/>
            <person name="Shu S."/>
            <person name="Song C."/>
            <person name="Liu Y."/>
        </authorList>
    </citation>
    <scope>NUCLEOTIDE SEQUENCE [LARGE SCALE GENOMIC DNA]</scope>
    <source>
        <strain evidence="11">HL-2020</strain>
        <tissue evidence="11">Leaf</tissue>
    </source>
</reference>